<evidence type="ECO:0000256" key="1">
    <source>
        <dbReference type="SAM" id="Coils"/>
    </source>
</evidence>
<name>A0A8I6Z4M0_HORVV</name>
<feature type="coiled-coil region" evidence="1">
    <location>
        <begin position="179"/>
        <end position="206"/>
    </location>
</feature>
<evidence type="ECO:0000313" key="2">
    <source>
        <dbReference type="EnsemblPlants" id="HORVU.MOREX.r3.7HG0689130.1.CDS1"/>
    </source>
</evidence>
<keyword evidence="1" id="KW-0175">Coiled coil</keyword>
<sequence>MATFIPVMFTEFCQPDTTMPFGKELVQITKDLRIAVPTITGKPTSYYPEDSCYRIEVHIPGRTFEPRTEPMDFKFIAPSWILGRDMAIHCALGRIKDKYKGCPISPDLFVVSWRNEDGDIISSKTNDALLSYAQTLEKHSVTLEYHAIKDAKKIKQLSLRELELEDAAQEAHYEHELEVKDFLERIEKLKTRVAYLEEELDMGENLHPEGDVAPVISNDEDYEERSTEGPDTMLF</sequence>
<reference evidence="3" key="1">
    <citation type="journal article" date="2012" name="Nature">
        <title>A physical, genetic and functional sequence assembly of the barley genome.</title>
        <authorList>
            <consortium name="The International Barley Genome Sequencing Consortium"/>
            <person name="Mayer K.F."/>
            <person name="Waugh R."/>
            <person name="Brown J.W."/>
            <person name="Schulman A."/>
            <person name="Langridge P."/>
            <person name="Platzer M."/>
            <person name="Fincher G.B."/>
            <person name="Muehlbauer G.J."/>
            <person name="Sato K."/>
            <person name="Close T.J."/>
            <person name="Wise R.P."/>
            <person name="Stein N."/>
        </authorList>
    </citation>
    <scope>NUCLEOTIDE SEQUENCE [LARGE SCALE GENOMIC DNA]</scope>
    <source>
        <strain evidence="3">cv. Morex</strain>
    </source>
</reference>
<organism evidence="2 3">
    <name type="scientific">Hordeum vulgare subsp. vulgare</name>
    <name type="common">Domesticated barley</name>
    <dbReference type="NCBI Taxonomy" id="112509"/>
    <lineage>
        <taxon>Eukaryota</taxon>
        <taxon>Viridiplantae</taxon>
        <taxon>Streptophyta</taxon>
        <taxon>Embryophyta</taxon>
        <taxon>Tracheophyta</taxon>
        <taxon>Spermatophyta</taxon>
        <taxon>Magnoliopsida</taxon>
        <taxon>Liliopsida</taxon>
        <taxon>Poales</taxon>
        <taxon>Poaceae</taxon>
        <taxon>BOP clade</taxon>
        <taxon>Pooideae</taxon>
        <taxon>Triticodae</taxon>
        <taxon>Triticeae</taxon>
        <taxon>Hordeinae</taxon>
        <taxon>Hordeum</taxon>
    </lineage>
</organism>
<dbReference type="SMR" id="A0A8I6Z4M0"/>
<reference evidence="2" key="2">
    <citation type="submission" date="2020-10" db="EMBL/GenBank/DDBJ databases">
        <authorList>
            <person name="Scholz U."/>
            <person name="Mascher M."/>
            <person name="Fiebig A."/>
        </authorList>
    </citation>
    <scope>NUCLEOTIDE SEQUENCE [LARGE SCALE GENOMIC DNA]</scope>
    <source>
        <strain evidence="2">cv. Morex</strain>
    </source>
</reference>
<dbReference type="AlphaFoldDB" id="A0A8I6Z4M0"/>
<protein>
    <submittedName>
        <fullName evidence="2">Uncharacterized protein</fullName>
    </submittedName>
</protein>
<accession>A0A8I6Z4M0</accession>
<evidence type="ECO:0000313" key="3">
    <source>
        <dbReference type="Proteomes" id="UP000011116"/>
    </source>
</evidence>
<dbReference type="EnsemblPlants" id="HORVU.MOREX.r3.7HG0689130.1">
    <property type="protein sequence ID" value="HORVU.MOREX.r3.7HG0689130.1.CDS1"/>
    <property type="gene ID" value="HORVU.MOREX.r3.7HG0689130"/>
</dbReference>
<dbReference type="Proteomes" id="UP000011116">
    <property type="component" value="Chromosome 7H"/>
</dbReference>
<keyword evidence="3" id="KW-1185">Reference proteome</keyword>
<proteinExistence type="predicted"/>
<reference evidence="2" key="3">
    <citation type="submission" date="2022-01" db="UniProtKB">
        <authorList>
            <consortium name="EnsemblPlants"/>
        </authorList>
    </citation>
    <scope>IDENTIFICATION</scope>
    <source>
        <strain evidence="2">subsp. vulgare</strain>
    </source>
</reference>
<dbReference type="Gramene" id="HORVU.MOREX.r3.7HG0689130.1">
    <property type="protein sequence ID" value="HORVU.MOREX.r3.7HG0689130.1.CDS1"/>
    <property type="gene ID" value="HORVU.MOREX.r3.7HG0689130"/>
</dbReference>